<comment type="catalytic activity">
    <reaction evidence="9">
        <text>S-methyl-5'-thioadenosine + phosphate = 5-(methylsulfanyl)-alpha-D-ribose 1-phosphate + adenine</text>
        <dbReference type="Rhea" id="RHEA:11852"/>
        <dbReference type="ChEBI" id="CHEBI:16708"/>
        <dbReference type="ChEBI" id="CHEBI:17509"/>
        <dbReference type="ChEBI" id="CHEBI:43474"/>
        <dbReference type="ChEBI" id="CHEBI:58533"/>
        <dbReference type="EC" id="2.4.2.28"/>
    </reaction>
    <physiologicalReaction direction="left-to-right" evidence="9">
        <dbReference type="Rhea" id="RHEA:11853"/>
    </physiologicalReaction>
</comment>
<dbReference type="Pfam" id="PF02578">
    <property type="entry name" value="Cu-oxidase_4"/>
    <property type="match status" value="1"/>
</dbReference>
<evidence type="ECO:0000256" key="4">
    <source>
        <dbReference type="ARBA" id="ARBA00022723"/>
    </source>
</evidence>
<dbReference type="AlphaFoldDB" id="A0AAE3G097"/>
<dbReference type="PANTHER" id="PTHR30616:SF2">
    <property type="entry name" value="PURINE NUCLEOSIDE PHOSPHORYLASE LACC1"/>
    <property type="match status" value="1"/>
</dbReference>
<sequence>MKTDWIEPSWPAPASVQALQTTRSGGVSEAPWDSLNLGGHVGDAPQAVEENRRLLREGAGLPGEPVWMRQVHGTAVVAAHAAGKEPPEGDAAWTNSPGTVCAVMTADCLPVLLCDDAGETVAVSHAGWKGLAAGVIERTIHAMGAEPAHVLAWLGPAIGPAAFEVGEEVRTRFLQMDPGATACFTAGNPGHWYADLYGLARRRLHGLGVRNIQGGGCCTHSDARRFFSHRRDGPQTGRMATLIWLER</sequence>
<dbReference type="InterPro" id="IPR011324">
    <property type="entry name" value="Cytotoxic_necrot_fac-like_cat"/>
</dbReference>
<evidence type="ECO:0000313" key="12">
    <source>
        <dbReference type="Proteomes" id="UP001205843"/>
    </source>
</evidence>
<dbReference type="RefSeq" id="WP_253472424.1">
    <property type="nucleotide sequence ID" value="NZ_JALJXV010000001.1"/>
</dbReference>
<keyword evidence="3" id="KW-0808">Transferase</keyword>
<dbReference type="PANTHER" id="PTHR30616">
    <property type="entry name" value="UNCHARACTERIZED PROTEIN YFIH"/>
    <property type="match status" value="1"/>
</dbReference>
<keyword evidence="4" id="KW-0479">Metal-binding</keyword>
<dbReference type="EMBL" id="JALJXV010000001">
    <property type="protein sequence ID" value="MCP1672917.1"/>
    <property type="molecule type" value="Genomic_DNA"/>
</dbReference>
<reference evidence="11" key="1">
    <citation type="submission" date="2022-03" db="EMBL/GenBank/DDBJ databases">
        <title>Genomic Encyclopedia of Type Strains, Phase III (KMG-III): the genomes of soil and plant-associated and newly described type strains.</title>
        <authorList>
            <person name="Whitman W."/>
        </authorList>
    </citation>
    <scope>NUCLEOTIDE SEQUENCE</scope>
    <source>
        <strain evidence="11">ANL 6-2</strain>
    </source>
</reference>
<dbReference type="NCBIfam" id="TIGR00726">
    <property type="entry name" value="peptidoglycan editing factor PgeF"/>
    <property type="match status" value="1"/>
</dbReference>
<dbReference type="GO" id="GO:0016787">
    <property type="term" value="F:hydrolase activity"/>
    <property type="evidence" value="ECO:0007669"/>
    <property type="project" value="UniProtKB-KW"/>
</dbReference>
<comment type="similarity">
    <text evidence="2 10">Belongs to the purine nucleoside phosphorylase YfiH/LACC1 family.</text>
</comment>
<comment type="catalytic activity">
    <reaction evidence="1">
        <text>inosine + phosphate = alpha-D-ribose 1-phosphate + hypoxanthine</text>
        <dbReference type="Rhea" id="RHEA:27646"/>
        <dbReference type="ChEBI" id="CHEBI:17368"/>
        <dbReference type="ChEBI" id="CHEBI:17596"/>
        <dbReference type="ChEBI" id="CHEBI:43474"/>
        <dbReference type="ChEBI" id="CHEBI:57720"/>
        <dbReference type="EC" id="2.4.2.1"/>
    </reaction>
    <physiologicalReaction direction="left-to-right" evidence="1">
        <dbReference type="Rhea" id="RHEA:27647"/>
    </physiologicalReaction>
</comment>
<keyword evidence="5" id="KW-0378">Hydrolase</keyword>
<dbReference type="GO" id="GO:0017061">
    <property type="term" value="F:S-methyl-5-thioadenosine phosphorylase activity"/>
    <property type="evidence" value="ECO:0007669"/>
    <property type="project" value="UniProtKB-EC"/>
</dbReference>
<dbReference type="Proteomes" id="UP001205843">
    <property type="component" value="Unassembled WGS sequence"/>
</dbReference>
<comment type="caution">
    <text evidence="11">The sequence shown here is derived from an EMBL/GenBank/DDBJ whole genome shotgun (WGS) entry which is preliminary data.</text>
</comment>
<evidence type="ECO:0000256" key="10">
    <source>
        <dbReference type="RuleBase" id="RU361274"/>
    </source>
</evidence>
<proteinExistence type="inferred from homology"/>
<evidence type="ECO:0000256" key="7">
    <source>
        <dbReference type="ARBA" id="ARBA00047989"/>
    </source>
</evidence>
<evidence type="ECO:0000256" key="6">
    <source>
        <dbReference type="ARBA" id="ARBA00022833"/>
    </source>
</evidence>
<evidence type="ECO:0000256" key="8">
    <source>
        <dbReference type="ARBA" id="ARBA00048968"/>
    </source>
</evidence>
<dbReference type="GO" id="GO:0005507">
    <property type="term" value="F:copper ion binding"/>
    <property type="evidence" value="ECO:0007669"/>
    <property type="project" value="TreeGrafter"/>
</dbReference>
<keyword evidence="12" id="KW-1185">Reference proteome</keyword>
<organism evidence="11 12">
    <name type="scientific">Natronocella acetinitrilica</name>
    <dbReference type="NCBI Taxonomy" id="414046"/>
    <lineage>
        <taxon>Bacteria</taxon>
        <taxon>Pseudomonadati</taxon>
        <taxon>Pseudomonadota</taxon>
        <taxon>Gammaproteobacteria</taxon>
        <taxon>Chromatiales</taxon>
        <taxon>Ectothiorhodospiraceae</taxon>
        <taxon>Natronocella</taxon>
    </lineage>
</organism>
<evidence type="ECO:0000256" key="2">
    <source>
        <dbReference type="ARBA" id="ARBA00007353"/>
    </source>
</evidence>
<dbReference type="InterPro" id="IPR038371">
    <property type="entry name" value="Cu_polyphenol_OxRdtase_sf"/>
</dbReference>
<comment type="catalytic activity">
    <reaction evidence="7">
        <text>adenosine + H2O + H(+) = inosine + NH4(+)</text>
        <dbReference type="Rhea" id="RHEA:24408"/>
        <dbReference type="ChEBI" id="CHEBI:15377"/>
        <dbReference type="ChEBI" id="CHEBI:15378"/>
        <dbReference type="ChEBI" id="CHEBI:16335"/>
        <dbReference type="ChEBI" id="CHEBI:17596"/>
        <dbReference type="ChEBI" id="CHEBI:28938"/>
        <dbReference type="EC" id="3.5.4.4"/>
    </reaction>
    <physiologicalReaction direction="left-to-right" evidence="7">
        <dbReference type="Rhea" id="RHEA:24409"/>
    </physiologicalReaction>
</comment>
<evidence type="ECO:0000256" key="1">
    <source>
        <dbReference type="ARBA" id="ARBA00000553"/>
    </source>
</evidence>
<dbReference type="InterPro" id="IPR003730">
    <property type="entry name" value="Cu_polyphenol_OxRdtase"/>
</dbReference>
<name>A0AAE3G097_9GAMM</name>
<evidence type="ECO:0000256" key="3">
    <source>
        <dbReference type="ARBA" id="ARBA00022679"/>
    </source>
</evidence>
<gene>
    <name evidence="11" type="ORF">J2T57_000009</name>
</gene>
<protein>
    <recommendedName>
        <fullName evidence="10">Purine nucleoside phosphorylase</fullName>
    </recommendedName>
</protein>
<comment type="catalytic activity">
    <reaction evidence="8">
        <text>adenosine + phosphate = alpha-D-ribose 1-phosphate + adenine</text>
        <dbReference type="Rhea" id="RHEA:27642"/>
        <dbReference type="ChEBI" id="CHEBI:16335"/>
        <dbReference type="ChEBI" id="CHEBI:16708"/>
        <dbReference type="ChEBI" id="CHEBI:43474"/>
        <dbReference type="ChEBI" id="CHEBI:57720"/>
        <dbReference type="EC" id="2.4.2.1"/>
    </reaction>
    <physiologicalReaction direction="left-to-right" evidence="8">
        <dbReference type="Rhea" id="RHEA:27643"/>
    </physiologicalReaction>
</comment>
<dbReference type="Gene3D" id="3.60.140.10">
    <property type="entry name" value="CNF1/YfiH-like putative cysteine hydrolases"/>
    <property type="match status" value="1"/>
</dbReference>
<accession>A0AAE3G097</accession>
<evidence type="ECO:0000313" key="11">
    <source>
        <dbReference type="EMBL" id="MCP1672917.1"/>
    </source>
</evidence>
<dbReference type="CDD" id="cd16833">
    <property type="entry name" value="YfiH"/>
    <property type="match status" value="1"/>
</dbReference>
<evidence type="ECO:0000256" key="5">
    <source>
        <dbReference type="ARBA" id="ARBA00022801"/>
    </source>
</evidence>
<keyword evidence="6" id="KW-0862">Zinc</keyword>
<evidence type="ECO:0000256" key="9">
    <source>
        <dbReference type="ARBA" id="ARBA00049893"/>
    </source>
</evidence>
<dbReference type="SUPFAM" id="SSF64438">
    <property type="entry name" value="CNF1/YfiH-like putative cysteine hydrolases"/>
    <property type="match status" value="1"/>
</dbReference>